<comment type="caution">
    <text evidence="7">The sequence shown here is derived from an EMBL/GenBank/DDBJ whole genome shotgun (WGS) entry which is preliminary data.</text>
</comment>
<dbReference type="SUPFAM" id="SSF88946">
    <property type="entry name" value="Sigma2 domain of RNA polymerase sigma factors"/>
    <property type="match status" value="1"/>
</dbReference>
<dbReference type="Proteomes" id="UP000077552">
    <property type="component" value="Unassembled WGS sequence"/>
</dbReference>
<dbReference type="Pfam" id="PF04542">
    <property type="entry name" value="Sigma70_r2"/>
    <property type="match status" value="1"/>
</dbReference>
<organism evidence="7 8">
    <name type="scientific">Aequorivita soesokkakensis</name>
    <dbReference type="NCBI Taxonomy" id="1385699"/>
    <lineage>
        <taxon>Bacteria</taxon>
        <taxon>Pseudomonadati</taxon>
        <taxon>Bacteroidota</taxon>
        <taxon>Flavobacteriia</taxon>
        <taxon>Flavobacteriales</taxon>
        <taxon>Flavobacteriaceae</taxon>
        <taxon>Aequorivita</taxon>
    </lineage>
</organism>
<evidence type="ECO:0000256" key="4">
    <source>
        <dbReference type="ARBA" id="ARBA00023163"/>
    </source>
</evidence>
<dbReference type="GO" id="GO:0003677">
    <property type="term" value="F:DNA binding"/>
    <property type="evidence" value="ECO:0007669"/>
    <property type="project" value="InterPro"/>
</dbReference>
<dbReference type="Gene3D" id="1.10.1740.10">
    <property type="match status" value="1"/>
</dbReference>
<evidence type="ECO:0000256" key="2">
    <source>
        <dbReference type="ARBA" id="ARBA00023015"/>
    </source>
</evidence>
<dbReference type="PANTHER" id="PTHR43133:SF51">
    <property type="entry name" value="RNA POLYMERASE SIGMA FACTOR"/>
    <property type="match status" value="1"/>
</dbReference>
<dbReference type="OrthoDB" id="1027298at2"/>
<dbReference type="AlphaFoldDB" id="A0A1A9LDQ4"/>
<dbReference type="RefSeq" id="WP_068761683.1">
    <property type="nucleotide sequence ID" value="NZ_LXIE01000012.1"/>
</dbReference>
<keyword evidence="2" id="KW-0805">Transcription regulation</keyword>
<keyword evidence="8" id="KW-1185">Reference proteome</keyword>
<dbReference type="GO" id="GO:0006352">
    <property type="term" value="P:DNA-templated transcription initiation"/>
    <property type="evidence" value="ECO:0007669"/>
    <property type="project" value="InterPro"/>
</dbReference>
<evidence type="ECO:0000313" key="8">
    <source>
        <dbReference type="Proteomes" id="UP000077552"/>
    </source>
</evidence>
<evidence type="ECO:0000259" key="6">
    <source>
        <dbReference type="Pfam" id="PF08281"/>
    </source>
</evidence>
<evidence type="ECO:0000256" key="1">
    <source>
        <dbReference type="ARBA" id="ARBA00010641"/>
    </source>
</evidence>
<dbReference type="InterPro" id="IPR013324">
    <property type="entry name" value="RNA_pol_sigma_r3/r4-like"/>
</dbReference>
<evidence type="ECO:0000259" key="5">
    <source>
        <dbReference type="Pfam" id="PF04542"/>
    </source>
</evidence>
<dbReference type="InterPro" id="IPR007627">
    <property type="entry name" value="RNA_pol_sigma70_r2"/>
</dbReference>
<evidence type="ECO:0000256" key="3">
    <source>
        <dbReference type="ARBA" id="ARBA00023082"/>
    </source>
</evidence>
<sequence length="196" mass="22781">MTTDQETAIINQIIEGNTQAFAVLVDRYKDLVFTLALRMLKNREEAEEVSQDTFIKVYKALAKFKGDSKLSTWVYKVAYNTCLDSIKKNKNRYNEVTIDSFSEHQLKTVGNALDVLEEKEQQKTIQECLQQLTSKDSFLLTLFYFEELSLEEISKVVNMEANTVKVNIHRARKRLGNILKQKLEPETIQNYERARS</sequence>
<proteinExistence type="inferred from homology"/>
<dbReference type="SUPFAM" id="SSF88659">
    <property type="entry name" value="Sigma3 and sigma4 domains of RNA polymerase sigma factors"/>
    <property type="match status" value="1"/>
</dbReference>
<feature type="domain" description="RNA polymerase sigma-70 region 2" evidence="5">
    <location>
        <begin position="24"/>
        <end position="90"/>
    </location>
</feature>
<dbReference type="Gene3D" id="1.10.10.10">
    <property type="entry name" value="Winged helix-like DNA-binding domain superfamily/Winged helix DNA-binding domain"/>
    <property type="match status" value="1"/>
</dbReference>
<dbReference type="PANTHER" id="PTHR43133">
    <property type="entry name" value="RNA POLYMERASE ECF-TYPE SIGMA FACTO"/>
    <property type="match status" value="1"/>
</dbReference>
<dbReference type="NCBIfam" id="TIGR02937">
    <property type="entry name" value="sigma70-ECF"/>
    <property type="match status" value="1"/>
</dbReference>
<dbReference type="CDD" id="cd06171">
    <property type="entry name" value="Sigma70_r4"/>
    <property type="match status" value="1"/>
</dbReference>
<dbReference type="EMBL" id="LXIE01000012">
    <property type="protein sequence ID" value="OAD91509.1"/>
    <property type="molecule type" value="Genomic_DNA"/>
</dbReference>
<dbReference type="InterPro" id="IPR014284">
    <property type="entry name" value="RNA_pol_sigma-70_dom"/>
</dbReference>
<evidence type="ECO:0000313" key="7">
    <source>
        <dbReference type="EMBL" id="OAD91509.1"/>
    </source>
</evidence>
<accession>A0A1A9LDQ4</accession>
<gene>
    <name evidence="7" type="ORF">A7A78_03175</name>
</gene>
<dbReference type="Pfam" id="PF08281">
    <property type="entry name" value="Sigma70_r4_2"/>
    <property type="match status" value="1"/>
</dbReference>
<feature type="domain" description="RNA polymerase sigma factor 70 region 4 type 2" evidence="6">
    <location>
        <begin position="124"/>
        <end position="175"/>
    </location>
</feature>
<protein>
    <submittedName>
        <fullName evidence="7">RNA polymerase</fullName>
    </submittedName>
</protein>
<keyword evidence="3" id="KW-0731">Sigma factor</keyword>
<keyword evidence="4" id="KW-0804">Transcription</keyword>
<dbReference type="InterPro" id="IPR039425">
    <property type="entry name" value="RNA_pol_sigma-70-like"/>
</dbReference>
<comment type="similarity">
    <text evidence="1">Belongs to the sigma-70 factor family. ECF subfamily.</text>
</comment>
<reference evidence="7 8" key="1">
    <citation type="submission" date="2016-05" db="EMBL/GenBank/DDBJ databases">
        <title>Genome sequencing of Vitellibacter soesokkakensis RSSK-12.</title>
        <authorList>
            <person name="Thevarajoo S."/>
            <person name="Selvaratnam C."/>
            <person name="Goh K.M."/>
            <person name="Chan K.-G."/>
            <person name="Chong C.S."/>
        </authorList>
    </citation>
    <scope>NUCLEOTIDE SEQUENCE [LARGE SCALE GENOMIC DNA]</scope>
    <source>
        <strain evidence="7 8">RSSK-12</strain>
    </source>
</reference>
<dbReference type="STRING" id="1385699.A7A78_03175"/>
<name>A0A1A9LDQ4_9FLAO</name>
<dbReference type="InterPro" id="IPR036388">
    <property type="entry name" value="WH-like_DNA-bd_sf"/>
</dbReference>
<dbReference type="InterPro" id="IPR013325">
    <property type="entry name" value="RNA_pol_sigma_r2"/>
</dbReference>
<dbReference type="GO" id="GO:0016987">
    <property type="term" value="F:sigma factor activity"/>
    <property type="evidence" value="ECO:0007669"/>
    <property type="project" value="UniProtKB-KW"/>
</dbReference>
<dbReference type="InterPro" id="IPR013249">
    <property type="entry name" value="RNA_pol_sigma70_r4_t2"/>
</dbReference>